<dbReference type="Proteomes" id="UP000304864">
    <property type="component" value="Chromosome"/>
</dbReference>
<comment type="cofactor">
    <cofactor evidence="2 7">
        <name>NAD(+)</name>
        <dbReference type="ChEBI" id="CHEBI:57540"/>
    </cofactor>
</comment>
<dbReference type="GO" id="GO:0008460">
    <property type="term" value="F:dTDP-glucose 4,6-dehydratase activity"/>
    <property type="evidence" value="ECO:0007669"/>
    <property type="project" value="UniProtKB-EC"/>
</dbReference>
<organism evidence="9 10">
    <name type="scientific">Thiomicrorhabdus sediminis</name>
    <dbReference type="NCBI Taxonomy" id="2580412"/>
    <lineage>
        <taxon>Bacteria</taxon>
        <taxon>Pseudomonadati</taxon>
        <taxon>Pseudomonadota</taxon>
        <taxon>Gammaproteobacteria</taxon>
        <taxon>Thiotrichales</taxon>
        <taxon>Piscirickettsiaceae</taxon>
        <taxon>Thiomicrorhabdus</taxon>
    </lineage>
</organism>
<dbReference type="EMBL" id="CP040602">
    <property type="protein sequence ID" value="QCU89559.1"/>
    <property type="molecule type" value="Genomic_DNA"/>
</dbReference>
<keyword evidence="5" id="KW-0520">NAD</keyword>
<dbReference type="GO" id="GO:0009225">
    <property type="term" value="P:nucleotide-sugar metabolic process"/>
    <property type="evidence" value="ECO:0007669"/>
    <property type="project" value="InterPro"/>
</dbReference>
<dbReference type="AlphaFoldDB" id="A0A4P9K3U2"/>
<comment type="similarity">
    <text evidence="3 7">Belongs to the NAD(P)-dependent epimerase/dehydratase family. dTDP-glucose dehydratase subfamily.</text>
</comment>
<dbReference type="Gene3D" id="3.40.50.720">
    <property type="entry name" value="NAD(P)-binding Rossmann-like Domain"/>
    <property type="match status" value="1"/>
</dbReference>
<dbReference type="EC" id="4.2.1.46" evidence="4 7"/>
<evidence type="ECO:0000256" key="3">
    <source>
        <dbReference type="ARBA" id="ARBA00008178"/>
    </source>
</evidence>
<evidence type="ECO:0000256" key="2">
    <source>
        <dbReference type="ARBA" id="ARBA00001911"/>
    </source>
</evidence>
<evidence type="ECO:0000256" key="7">
    <source>
        <dbReference type="RuleBase" id="RU004473"/>
    </source>
</evidence>
<dbReference type="InterPro" id="IPR016040">
    <property type="entry name" value="NAD(P)-bd_dom"/>
</dbReference>
<comment type="catalytic activity">
    <reaction evidence="1 7">
        <text>dTDP-alpha-D-glucose = dTDP-4-dehydro-6-deoxy-alpha-D-glucose + H2O</text>
        <dbReference type="Rhea" id="RHEA:17221"/>
        <dbReference type="ChEBI" id="CHEBI:15377"/>
        <dbReference type="ChEBI" id="CHEBI:57477"/>
        <dbReference type="ChEBI" id="CHEBI:57649"/>
        <dbReference type="EC" id="4.2.1.46"/>
    </reaction>
</comment>
<dbReference type="PANTHER" id="PTHR43000">
    <property type="entry name" value="DTDP-D-GLUCOSE 4,6-DEHYDRATASE-RELATED"/>
    <property type="match status" value="1"/>
</dbReference>
<evidence type="ECO:0000256" key="1">
    <source>
        <dbReference type="ARBA" id="ARBA00001539"/>
    </source>
</evidence>
<protein>
    <recommendedName>
        <fullName evidence="4 7">dTDP-glucose 4,6-dehydratase</fullName>
        <ecNumber evidence="4 7">4.2.1.46</ecNumber>
    </recommendedName>
</protein>
<dbReference type="OrthoDB" id="9803010at2"/>
<evidence type="ECO:0000259" key="8">
    <source>
        <dbReference type="Pfam" id="PF16363"/>
    </source>
</evidence>
<name>A0A4P9K3U2_9GAMM</name>
<evidence type="ECO:0000256" key="5">
    <source>
        <dbReference type="ARBA" id="ARBA00023027"/>
    </source>
</evidence>
<keyword evidence="10" id="KW-1185">Reference proteome</keyword>
<sequence>MSSTTSKTILVTGGAGFIGSAVVRHLINDTSHSVVNVDKLTYAGNLESLKSVNDSVRYTFEQVDICDASELKRVFNEHQPDIVMHLAAESHVDRSIDGPGEFIQTNIVGTYTLLEQARAYWCQLADDKKTDFRFHHISTDEVYGDLQHPDEIEDESSELPLFTETTAYAPSSPYSASKASSDHLVRAWYKTYALPVIVTNCSNNYGPYHFPEKLIPLIILNALDGKELPVYGVGNQIRDWLYVEDHARALVLVATEGKIGETYNIGGHNEKRNIDVVKAICHILDELRPKSSSYEAQIKFVSDRPGHDMRYAIDATKIKQELGWTPEETFESGIRKTVNWYLDNIDWCQRVQDGSYHRQRLGTVQ</sequence>
<evidence type="ECO:0000313" key="10">
    <source>
        <dbReference type="Proteomes" id="UP000304864"/>
    </source>
</evidence>
<dbReference type="Gene3D" id="3.90.25.10">
    <property type="entry name" value="UDP-galactose 4-epimerase, domain 1"/>
    <property type="match status" value="1"/>
</dbReference>
<dbReference type="KEGG" id="thig:FE785_02360"/>
<dbReference type="Pfam" id="PF16363">
    <property type="entry name" value="GDP_Man_Dehyd"/>
    <property type="match status" value="1"/>
</dbReference>
<accession>A0A4P9K3U2</accession>
<dbReference type="InterPro" id="IPR005888">
    <property type="entry name" value="dTDP_Gluc_deHydtase"/>
</dbReference>
<dbReference type="SUPFAM" id="SSF51735">
    <property type="entry name" value="NAD(P)-binding Rossmann-fold domains"/>
    <property type="match status" value="1"/>
</dbReference>
<evidence type="ECO:0000313" key="9">
    <source>
        <dbReference type="EMBL" id="QCU89559.1"/>
    </source>
</evidence>
<dbReference type="RefSeq" id="WP_138564036.1">
    <property type="nucleotide sequence ID" value="NZ_CP040602.1"/>
</dbReference>
<dbReference type="NCBIfam" id="NF007490">
    <property type="entry name" value="PRK10084.1"/>
    <property type="match status" value="1"/>
</dbReference>
<evidence type="ECO:0000256" key="4">
    <source>
        <dbReference type="ARBA" id="ARBA00011990"/>
    </source>
</evidence>
<keyword evidence="6 7" id="KW-0456">Lyase</keyword>
<dbReference type="NCBIfam" id="TIGR01181">
    <property type="entry name" value="dTDP_gluc_dehyt"/>
    <property type="match status" value="1"/>
</dbReference>
<reference evidence="9 10" key="1">
    <citation type="submission" date="2019-05" db="EMBL/GenBank/DDBJ databases">
        <title>Thiomicrorhabdus sediminis sp. nov, a novel sulfur-oxidizing bacterium isolated from coastal sediment.</title>
        <authorList>
            <person name="Liu X."/>
        </authorList>
    </citation>
    <scope>NUCLEOTIDE SEQUENCE [LARGE SCALE GENOMIC DNA]</scope>
    <source>
        <strain evidence="9 10">G1</strain>
    </source>
</reference>
<dbReference type="CDD" id="cd05246">
    <property type="entry name" value="dTDP_GD_SDR_e"/>
    <property type="match status" value="1"/>
</dbReference>
<feature type="domain" description="NAD(P)-binding" evidence="8">
    <location>
        <begin position="10"/>
        <end position="337"/>
    </location>
</feature>
<evidence type="ECO:0000256" key="6">
    <source>
        <dbReference type="ARBA" id="ARBA00023239"/>
    </source>
</evidence>
<gene>
    <name evidence="9" type="primary">rfbB</name>
    <name evidence="9" type="ORF">FE785_02360</name>
</gene>
<proteinExistence type="inferred from homology"/>
<dbReference type="InterPro" id="IPR036291">
    <property type="entry name" value="NAD(P)-bd_dom_sf"/>
</dbReference>